<accession>A0ABN3FZJ6</accession>
<sequence length="483" mass="49341">MPPRVAVVGGGIAGLSAAHRLRTELGPDAEIVLLEQTTCLGGKLRSVELAGTAYDLGAEAFLARRPEVLRLAEELGAESEIVHPAGARATVRAGGRIQHLPGGTVMGVPAEADSVAGVLSEAGADAVRAEAGLPPIELGGADASVGGLLRERVGDEVVDRLVEPLLGGVYAGDANRLGLRATIPALAAALDAGAGSIAEAVRSALPAPPARNTTPKPVFGAFRGGYRELIDRLLLAADADVRLGLPVRGLARTGAGWRLEIGAAPAPEHLEADAVVLAIPAPAARRLLADPVPAASERLGAVELASMAVVGLALPPDTPLPEHDGAAASGTLIARGERRADGTPFTAKAFTYSSNKWQHLRGADGEVLVRGSVGRFGETAELQRDDDELLHRVRADLADLTGITAEPVESVVLRWGGGLPQYGVGHLDLVADIERAVAEVHGLAIAGAALHGVGVPACVATGESAATDVTRDLLQTGRLEVGR</sequence>
<dbReference type="InterPro" id="IPR002937">
    <property type="entry name" value="Amino_oxidase"/>
</dbReference>
<dbReference type="SUPFAM" id="SSF51905">
    <property type="entry name" value="FAD/NAD(P)-binding domain"/>
    <property type="match status" value="1"/>
</dbReference>
<keyword evidence="8 12" id="KW-0285">Flavoprotein</keyword>
<comment type="catalytic activity">
    <reaction evidence="1">
        <text>coproporphyrinogen III + 3 O2 = coproporphyrin III + 3 H2O2</text>
        <dbReference type="Rhea" id="RHEA:43436"/>
        <dbReference type="ChEBI" id="CHEBI:15379"/>
        <dbReference type="ChEBI" id="CHEBI:16240"/>
        <dbReference type="ChEBI" id="CHEBI:57309"/>
        <dbReference type="ChEBI" id="CHEBI:131725"/>
        <dbReference type="EC" id="1.3.3.15"/>
    </reaction>
    <physiologicalReaction direction="left-to-right" evidence="1">
        <dbReference type="Rhea" id="RHEA:43437"/>
    </physiologicalReaction>
</comment>
<dbReference type="Gene3D" id="3.50.50.60">
    <property type="entry name" value="FAD/NAD(P)-binding domain"/>
    <property type="match status" value="1"/>
</dbReference>
<comment type="function">
    <text evidence="3 12">Involved in coproporphyrin-dependent heme b biosynthesis. Catalyzes the oxidation of coproporphyrinogen III to coproporphyrin III.</text>
</comment>
<dbReference type="InterPro" id="IPR050464">
    <property type="entry name" value="Zeta_carotene_desat/Oxidored"/>
</dbReference>
<keyword evidence="12" id="KW-0963">Cytoplasm</keyword>
<dbReference type="Pfam" id="PF01593">
    <property type="entry name" value="Amino_oxidase"/>
    <property type="match status" value="1"/>
</dbReference>
<evidence type="ECO:0000256" key="12">
    <source>
        <dbReference type="RuleBase" id="RU364052"/>
    </source>
</evidence>
<keyword evidence="9 12" id="KW-0274">FAD</keyword>
<organism evidence="14 15">
    <name type="scientific">Saccharopolyspora halophila</name>
    <dbReference type="NCBI Taxonomy" id="405551"/>
    <lineage>
        <taxon>Bacteria</taxon>
        <taxon>Bacillati</taxon>
        <taxon>Actinomycetota</taxon>
        <taxon>Actinomycetes</taxon>
        <taxon>Pseudonocardiales</taxon>
        <taxon>Pseudonocardiaceae</taxon>
        <taxon>Saccharopolyspora</taxon>
    </lineage>
</organism>
<dbReference type="PANTHER" id="PTHR42923:SF3">
    <property type="entry name" value="PROTOPORPHYRINOGEN OXIDASE"/>
    <property type="match status" value="1"/>
</dbReference>
<reference evidence="14 15" key="1">
    <citation type="journal article" date="2019" name="Int. J. Syst. Evol. Microbiol.">
        <title>The Global Catalogue of Microorganisms (GCM) 10K type strain sequencing project: providing services to taxonomists for standard genome sequencing and annotation.</title>
        <authorList>
            <consortium name="The Broad Institute Genomics Platform"/>
            <consortium name="The Broad Institute Genome Sequencing Center for Infectious Disease"/>
            <person name="Wu L."/>
            <person name="Ma J."/>
        </authorList>
    </citation>
    <scope>NUCLEOTIDE SEQUENCE [LARGE SCALE GENOMIC DNA]</scope>
    <source>
        <strain evidence="14 15">JCM 16221</strain>
    </source>
</reference>
<proteinExistence type="inferred from homology"/>
<evidence type="ECO:0000256" key="5">
    <source>
        <dbReference type="ARBA" id="ARBA00008310"/>
    </source>
</evidence>
<comment type="caution">
    <text evidence="14">The sequence shown here is derived from an EMBL/GenBank/DDBJ whole genome shotgun (WGS) entry which is preliminary data.</text>
</comment>
<evidence type="ECO:0000256" key="2">
    <source>
        <dbReference type="ARBA" id="ARBA00001974"/>
    </source>
</evidence>
<dbReference type="SUPFAM" id="SSF54373">
    <property type="entry name" value="FAD-linked reductases, C-terminal domain"/>
    <property type="match status" value="1"/>
</dbReference>
<evidence type="ECO:0000256" key="9">
    <source>
        <dbReference type="ARBA" id="ARBA00022827"/>
    </source>
</evidence>
<evidence type="ECO:0000256" key="3">
    <source>
        <dbReference type="ARBA" id="ARBA00002185"/>
    </source>
</evidence>
<keyword evidence="10 12" id="KW-0560">Oxidoreductase</keyword>
<dbReference type="RefSeq" id="WP_344128485.1">
    <property type="nucleotide sequence ID" value="NZ_BAAARA010000004.1"/>
</dbReference>
<evidence type="ECO:0000256" key="11">
    <source>
        <dbReference type="ARBA" id="ARBA00023133"/>
    </source>
</evidence>
<evidence type="ECO:0000313" key="14">
    <source>
        <dbReference type="EMBL" id="GAA2340983.1"/>
    </source>
</evidence>
<dbReference type="Proteomes" id="UP001501218">
    <property type="component" value="Unassembled WGS sequence"/>
</dbReference>
<evidence type="ECO:0000259" key="13">
    <source>
        <dbReference type="Pfam" id="PF01593"/>
    </source>
</evidence>
<keyword evidence="15" id="KW-1185">Reference proteome</keyword>
<dbReference type="NCBIfam" id="TIGR00562">
    <property type="entry name" value="proto_IX_ox"/>
    <property type="match status" value="1"/>
</dbReference>
<gene>
    <name evidence="14" type="primary">hemG</name>
    <name evidence="14" type="ORF">GCM10009854_16790</name>
</gene>
<dbReference type="InterPro" id="IPR004572">
    <property type="entry name" value="Protoporphyrinogen_oxidase"/>
</dbReference>
<dbReference type="Gene3D" id="1.10.3110.10">
    <property type="entry name" value="protoporphyrinogen ix oxidase, domain 3"/>
    <property type="match status" value="1"/>
</dbReference>
<dbReference type="EMBL" id="BAAARA010000004">
    <property type="protein sequence ID" value="GAA2340983.1"/>
    <property type="molecule type" value="Genomic_DNA"/>
</dbReference>
<evidence type="ECO:0000256" key="10">
    <source>
        <dbReference type="ARBA" id="ARBA00023002"/>
    </source>
</evidence>
<comment type="subcellular location">
    <subcellularLocation>
        <location evidence="12">Cytoplasm</location>
    </subcellularLocation>
</comment>
<protein>
    <recommendedName>
        <fullName evidence="7 12">Coproporphyrinogen III oxidase</fullName>
        <ecNumber evidence="6 12">1.3.3.15</ecNumber>
    </recommendedName>
</protein>
<comment type="cofactor">
    <cofactor evidence="2 12">
        <name>FAD</name>
        <dbReference type="ChEBI" id="CHEBI:57692"/>
    </cofactor>
</comment>
<name>A0ABN3FZJ6_9PSEU</name>
<dbReference type="InterPro" id="IPR036188">
    <property type="entry name" value="FAD/NAD-bd_sf"/>
</dbReference>
<feature type="domain" description="Amine oxidase" evidence="13">
    <location>
        <begin position="12"/>
        <end position="469"/>
    </location>
</feature>
<evidence type="ECO:0000256" key="6">
    <source>
        <dbReference type="ARBA" id="ARBA00012402"/>
    </source>
</evidence>
<dbReference type="Gene3D" id="3.90.660.20">
    <property type="entry name" value="Protoporphyrinogen oxidase, mitochondrial, domain 2"/>
    <property type="match status" value="1"/>
</dbReference>
<evidence type="ECO:0000313" key="15">
    <source>
        <dbReference type="Proteomes" id="UP001501218"/>
    </source>
</evidence>
<comment type="pathway">
    <text evidence="4 12">Porphyrin-containing compound metabolism; protoheme biosynthesis.</text>
</comment>
<keyword evidence="11 12" id="KW-0350">Heme biosynthesis</keyword>
<evidence type="ECO:0000256" key="4">
    <source>
        <dbReference type="ARBA" id="ARBA00004744"/>
    </source>
</evidence>
<dbReference type="PANTHER" id="PTHR42923">
    <property type="entry name" value="PROTOPORPHYRINOGEN OXIDASE"/>
    <property type="match status" value="1"/>
</dbReference>
<evidence type="ECO:0000256" key="8">
    <source>
        <dbReference type="ARBA" id="ARBA00022630"/>
    </source>
</evidence>
<evidence type="ECO:0000256" key="1">
    <source>
        <dbReference type="ARBA" id="ARBA00001755"/>
    </source>
</evidence>
<evidence type="ECO:0000256" key="7">
    <source>
        <dbReference type="ARBA" id="ARBA00019046"/>
    </source>
</evidence>
<comment type="similarity">
    <text evidence="5 12">Belongs to the protoporphyrinogen/coproporphyrinogen oxidase family. Coproporphyrinogen III oxidase subfamily.</text>
</comment>
<dbReference type="EC" id="1.3.3.15" evidence="6 12"/>